<gene>
    <name evidence="9" type="ORF">A4A59_19715</name>
</gene>
<dbReference type="GO" id="GO:0047828">
    <property type="term" value="F:D-lyxose ketol-isomerase activity"/>
    <property type="evidence" value="ECO:0007669"/>
    <property type="project" value="UniProtKB-EC"/>
</dbReference>
<dbReference type="Gene3D" id="2.60.120.10">
    <property type="entry name" value="Jelly Rolls"/>
    <property type="match status" value="1"/>
</dbReference>
<evidence type="ECO:0000256" key="6">
    <source>
        <dbReference type="ARBA" id="ARBA00044907"/>
    </source>
</evidence>
<comment type="caution">
    <text evidence="9">The sequence shown here is derived from an EMBL/GenBank/DDBJ whole genome shotgun (WGS) entry which is preliminary data.</text>
</comment>
<dbReference type="RefSeq" id="WP_062942422.1">
    <property type="nucleotide sequence ID" value="NZ_CP171844.1"/>
</dbReference>
<dbReference type="InterPro" id="IPR047581">
    <property type="entry name" value="EcSI_cupin"/>
</dbReference>
<accession>A0A154IHC1</accession>
<organism evidence="9">
    <name type="scientific">Rhizobium leguminosarum</name>
    <dbReference type="NCBI Taxonomy" id="384"/>
    <lineage>
        <taxon>Bacteria</taxon>
        <taxon>Pseudomonadati</taxon>
        <taxon>Pseudomonadota</taxon>
        <taxon>Alphaproteobacteria</taxon>
        <taxon>Hyphomicrobiales</taxon>
        <taxon>Rhizobiaceae</taxon>
        <taxon>Rhizobium/Agrobacterium group</taxon>
        <taxon>Rhizobium</taxon>
    </lineage>
</organism>
<keyword evidence="2" id="KW-0479">Metal-binding</keyword>
<reference evidence="9" key="1">
    <citation type="submission" date="2016-03" db="EMBL/GenBank/DDBJ databases">
        <title>Microsymbionts genomes from the relict species Vavilovia formosa.</title>
        <authorList>
            <person name="Chirak E."/>
            <person name="Kimeklis A."/>
            <person name="Kopat V."/>
            <person name="Andronov E."/>
        </authorList>
    </citation>
    <scope>NUCLEOTIDE SEQUENCE [LARGE SCALE GENOMIC DNA]</scope>
    <source>
        <strain evidence="9">Vaf12</strain>
    </source>
</reference>
<evidence type="ECO:0000256" key="3">
    <source>
        <dbReference type="ARBA" id="ARBA00023211"/>
    </source>
</evidence>
<dbReference type="GO" id="GO:0046872">
    <property type="term" value="F:metal ion binding"/>
    <property type="evidence" value="ECO:0007669"/>
    <property type="project" value="UniProtKB-KW"/>
</dbReference>
<dbReference type="InterPro" id="IPR010864">
    <property type="entry name" value="D-lyxose_isomer"/>
</dbReference>
<proteinExistence type="inferred from homology"/>
<evidence type="ECO:0000256" key="8">
    <source>
        <dbReference type="ARBA" id="ARBA00044972"/>
    </source>
</evidence>
<evidence type="ECO:0000256" key="5">
    <source>
        <dbReference type="ARBA" id="ARBA00023277"/>
    </source>
</evidence>
<dbReference type="AlphaFoldDB" id="A0A154IHC1"/>
<keyword evidence="5" id="KW-0119">Carbohydrate metabolism</keyword>
<sequence length="223" mass="24841">MKRSEINAALLRATETLERWHWSLPAWGYWTAVDFVAHPEASAYLRAHQLGWDVTDFGSDRFAECGLVLFCLRNGIVDIRGERTYAEKLLFVGEGQVTPTHRHAAKMEDIINRAGGDLVIEFAATDADGNVLTEDVTVPVDGLPHRLAAWEPLVLQPGQSVTIRTGLYHRFYGRKGGGPVLVGEVSQVNDDNSDNFFLEPIARFAAIEEDELPLRPLWNEGVS</sequence>
<keyword evidence="4" id="KW-0413">Isomerase</keyword>
<dbReference type="EC" id="5.3.1.15" evidence="8"/>
<keyword evidence="3" id="KW-0464">Manganese</keyword>
<protein>
    <recommendedName>
        <fullName evidence="8">D-lyxose ketol-isomerase</fullName>
        <ecNumber evidence="8">5.3.1.15</ecNumber>
    </recommendedName>
</protein>
<evidence type="ECO:0000313" key="9">
    <source>
        <dbReference type="EMBL" id="KZB00005.1"/>
    </source>
</evidence>
<evidence type="ECO:0000256" key="2">
    <source>
        <dbReference type="ARBA" id="ARBA00022723"/>
    </source>
</evidence>
<comment type="catalytic activity">
    <reaction evidence="6">
        <text>D-lyxose = D-xylulose</text>
        <dbReference type="Rhea" id="RHEA:14201"/>
        <dbReference type="ChEBI" id="CHEBI:16789"/>
        <dbReference type="ChEBI" id="CHEBI:17140"/>
        <dbReference type="EC" id="5.3.1.15"/>
    </reaction>
</comment>
<dbReference type="EMBL" id="LVYU01000098">
    <property type="protein sequence ID" value="KZB00005.1"/>
    <property type="molecule type" value="Genomic_DNA"/>
</dbReference>
<comment type="similarity">
    <text evidence="7">Belongs to the D-lyxose ketol-isomerase family.</text>
</comment>
<evidence type="ECO:0000256" key="1">
    <source>
        <dbReference type="ARBA" id="ARBA00001936"/>
    </source>
</evidence>
<dbReference type="CDD" id="cd20309">
    <property type="entry name" value="cupin_EcSI"/>
    <property type="match status" value="1"/>
</dbReference>
<comment type="cofactor">
    <cofactor evidence="1">
        <name>Mn(2+)</name>
        <dbReference type="ChEBI" id="CHEBI:29035"/>
    </cofactor>
</comment>
<evidence type="ECO:0000256" key="4">
    <source>
        <dbReference type="ARBA" id="ARBA00023235"/>
    </source>
</evidence>
<dbReference type="Pfam" id="PF07385">
    <property type="entry name" value="Lyx_isomer"/>
    <property type="match status" value="1"/>
</dbReference>
<name>A0A154IHC1_RHILE</name>
<evidence type="ECO:0000256" key="7">
    <source>
        <dbReference type="ARBA" id="ARBA00044951"/>
    </source>
</evidence>
<dbReference type="InterPro" id="IPR014710">
    <property type="entry name" value="RmlC-like_jellyroll"/>
</dbReference>